<feature type="compositionally biased region" description="Low complexity" evidence="1">
    <location>
        <begin position="8"/>
        <end position="17"/>
    </location>
</feature>
<comment type="caution">
    <text evidence="2">The sequence shown here is derived from an EMBL/GenBank/DDBJ whole genome shotgun (WGS) entry which is preliminary data.</text>
</comment>
<dbReference type="Proteomes" id="UP001165060">
    <property type="component" value="Unassembled WGS sequence"/>
</dbReference>
<feature type="compositionally biased region" description="Basic and acidic residues" evidence="1">
    <location>
        <begin position="97"/>
        <end position="107"/>
    </location>
</feature>
<feature type="region of interest" description="Disordered" evidence="1">
    <location>
        <begin position="1"/>
        <end position="54"/>
    </location>
</feature>
<feature type="region of interest" description="Disordered" evidence="1">
    <location>
        <begin position="97"/>
        <end position="177"/>
    </location>
</feature>
<sequence>GAARLELPAIAQQAQAPPSAPVKKGGRRDVADARVEEEEEEEEEEEDGQVDVGGYSYGYAAPGVYFASPGYDDGAPDLAALGCGTDLLLEHWEIQRGDDGRRGRDDGGGLDALDGSTHGGGVRSVRMSLFQSPPSSPATGAGEGGGGLASPPSKRDAPAPPGPWSAFTPPNSRRGSVDFLAETGRQQSFAFRLSPPVSPDRGSCESVLETLGSCFGASTSDCSNTTFLPAIVGTSPAPSPVRRRRQTRNKSPSPLTLPDGGSGGGRGGGSGGGGGGGGGGGSSPLNWETESIKSFRVSSMSPSFEGQGRESADLEKGMGRGGGGGGLELIGEVEDLV</sequence>
<feature type="compositionally biased region" description="Gly residues" evidence="1">
    <location>
        <begin position="319"/>
        <end position="328"/>
    </location>
</feature>
<evidence type="ECO:0000256" key="1">
    <source>
        <dbReference type="SAM" id="MobiDB-lite"/>
    </source>
</evidence>
<feature type="compositionally biased region" description="Acidic residues" evidence="1">
    <location>
        <begin position="35"/>
        <end position="49"/>
    </location>
</feature>
<protein>
    <submittedName>
        <fullName evidence="2">Uncharacterized protein</fullName>
    </submittedName>
</protein>
<organism evidence="2 3">
    <name type="scientific">Tetraparma gracilis</name>
    <dbReference type="NCBI Taxonomy" id="2962635"/>
    <lineage>
        <taxon>Eukaryota</taxon>
        <taxon>Sar</taxon>
        <taxon>Stramenopiles</taxon>
        <taxon>Ochrophyta</taxon>
        <taxon>Bolidophyceae</taxon>
        <taxon>Parmales</taxon>
        <taxon>Triparmaceae</taxon>
        <taxon>Tetraparma</taxon>
    </lineage>
</organism>
<feature type="region of interest" description="Disordered" evidence="1">
    <location>
        <begin position="225"/>
        <end position="337"/>
    </location>
</feature>
<evidence type="ECO:0000313" key="2">
    <source>
        <dbReference type="EMBL" id="GMI25537.1"/>
    </source>
</evidence>
<keyword evidence="3" id="KW-1185">Reference proteome</keyword>
<dbReference type="EMBL" id="BRYB01002791">
    <property type="protein sequence ID" value="GMI25537.1"/>
    <property type="molecule type" value="Genomic_DNA"/>
</dbReference>
<feature type="compositionally biased region" description="Basic and acidic residues" evidence="1">
    <location>
        <begin position="307"/>
        <end position="318"/>
    </location>
</feature>
<accession>A0ABQ6MGB5</accession>
<name>A0ABQ6MGB5_9STRA</name>
<reference evidence="2 3" key="1">
    <citation type="journal article" date="2023" name="Commun. Biol.">
        <title>Genome analysis of Parmales, the sister group of diatoms, reveals the evolutionary specialization of diatoms from phago-mixotrophs to photoautotrophs.</title>
        <authorList>
            <person name="Ban H."/>
            <person name="Sato S."/>
            <person name="Yoshikawa S."/>
            <person name="Yamada K."/>
            <person name="Nakamura Y."/>
            <person name="Ichinomiya M."/>
            <person name="Sato N."/>
            <person name="Blanc-Mathieu R."/>
            <person name="Endo H."/>
            <person name="Kuwata A."/>
            <person name="Ogata H."/>
        </authorList>
    </citation>
    <scope>NUCLEOTIDE SEQUENCE [LARGE SCALE GENOMIC DNA]</scope>
</reference>
<feature type="compositionally biased region" description="Gly residues" evidence="1">
    <location>
        <begin position="260"/>
        <end position="282"/>
    </location>
</feature>
<feature type="non-terminal residue" evidence="2">
    <location>
        <position position="1"/>
    </location>
</feature>
<proteinExistence type="predicted"/>
<gene>
    <name evidence="2" type="ORF">TeGR_g1318</name>
</gene>
<evidence type="ECO:0000313" key="3">
    <source>
        <dbReference type="Proteomes" id="UP001165060"/>
    </source>
</evidence>